<protein>
    <submittedName>
        <fullName evidence="2">Uncharacterized protein</fullName>
    </submittedName>
</protein>
<evidence type="ECO:0000256" key="1">
    <source>
        <dbReference type="SAM" id="MobiDB-lite"/>
    </source>
</evidence>
<keyword evidence="3" id="KW-1185">Reference proteome</keyword>
<comment type="caution">
    <text evidence="2">The sequence shown here is derived from an EMBL/GenBank/DDBJ whole genome shotgun (WGS) entry which is preliminary data.</text>
</comment>
<feature type="compositionally biased region" description="Low complexity" evidence="1">
    <location>
        <begin position="1"/>
        <end position="16"/>
    </location>
</feature>
<dbReference type="AlphaFoldDB" id="A0A512CIN1"/>
<organism evidence="2 3">
    <name type="scientific">Cyclobacterium qasimii</name>
    <dbReference type="NCBI Taxonomy" id="1350429"/>
    <lineage>
        <taxon>Bacteria</taxon>
        <taxon>Pseudomonadati</taxon>
        <taxon>Bacteroidota</taxon>
        <taxon>Cytophagia</taxon>
        <taxon>Cytophagales</taxon>
        <taxon>Cyclobacteriaceae</taxon>
        <taxon>Cyclobacterium</taxon>
    </lineage>
</organism>
<proteinExistence type="predicted"/>
<accession>A0A512CIN1</accession>
<feature type="compositionally biased region" description="Basic and acidic residues" evidence="1">
    <location>
        <begin position="21"/>
        <end position="74"/>
    </location>
</feature>
<dbReference type="RefSeq" id="WP_020891641.1">
    <property type="nucleotide sequence ID" value="NZ_BJYV01000036.1"/>
</dbReference>
<gene>
    <name evidence="2" type="ORF">CQA01_46050</name>
</gene>
<evidence type="ECO:0000313" key="2">
    <source>
        <dbReference type="EMBL" id="GEO24071.1"/>
    </source>
</evidence>
<dbReference type="Proteomes" id="UP000321301">
    <property type="component" value="Unassembled WGS sequence"/>
</dbReference>
<feature type="region of interest" description="Disordered" evidence="1">
    <location>
        <begin position="1"/>
        <end position="74"/>
    </location>
</feature>
<reference evidence="2 3" key="1">
    <citation type="submission" date="2019-07" db="EMBL/GenBank/DDBJ databases">
        <title>Whole genome shotgun sequence of Cyclobacterium qasimii NBRC 106168.</title>
        <authorList>
            <person name="Hosoyama A."/>
            <person name="Uohara A."/>
            <person name="Ohji S."/>
            <person name="Ichikawa N."/>
        </authorList>
    </citation>
    <scope>NUCLEOTIDE SEQUENCE [LARGE SCALE GENOMIC DNA]</scope>
    <source>
        <strain evidence="2 3">NBRC 106168</strain>
    </source>
</reference>
<name>A0A512CIN1_9BACT</name>
<dbReference type="EMBL" id="BJYV01000036">
    <property type="protein sequence ID" value="GEO24071.1"/>
    <property type="molecule type" value="Genomic_DNA"/>
</dbReference>
<sequence length="74" mass="8484">MEKNNQNNKQDDFQNNSFIEAQKEAEDGKAGKKSSKMVEEKSEAKAKAKDELMRAKNADKEVTTESEKYRRDNA</sequence>
<evidence type="ECO:0000313" key="3">
    <source>
        <dbReference type="Proteomes" id="UP000321301"/>
    </source>
</evidence>